<dbReference type="Proteomes" id="UP000050269">
    <property type="component" value="Unassembled WGS sequence"/>
</dbReference>
<reference evidence="3 4" key="1">
    <citation type="journal article" date="2015" name="Genome Biol. Evol.">
        <title>Functionally Structured Genomes in Lactobacillus kunkeei Colonizing the Honey Crop and Food Products of Honeybees and Stingless Bees.</title>
        <authorList>
            <person name="Tamarit D."/>
            <person name="Ellegaard K.M."/>
            <person name="Wikander J."/>
            <person name="Olofsson T."/>
            <person name="Vasquez A."/>
            <person name="Andersson S.G."/>
        </authorList>
    </citation>
    <scope>NUCLEOTIDE SEQUENCE [LARGE SCALE GENOMIC DNA]</scope>
    <source>
        <strain evidence="1 3">LAko</strain>
        <strain evidence="2 4">LMbo</strain>
    </source>
</reference>
<organism evidence="2 4">
    <name type="scientific">Apilactobacillus kunkeei</name>
    <dbReference type="NCBI Taxonomy" id="148814"/>
    <lineage>
        <taxon>Bacteria</taxon>
        <taxon>Bacillati</taxon>
        <taxon>Bacillota</taxon>
        <taxon>Bacilli</taxon>
        <taxon>Lactobacillales</taxon>
        <taxon>Lactobacillaceae</taxon>
        <taxon>Apilactobacillus</taxon>
    </lineage>
</organism>
<dbReference type="Proteomes" id="UP000037778">
    <property type="component" value="Unassembled WGS sequence"/>
</dbReference>
<dbReference type="EMBL" id="JXDF01000013">
    <property type="protein sequence ID" value="KPN83164.1"/>
    <property type="molecule type" value="Genomic_DNA"/>
</dbReference>
<evidence type="ECO:0000313" key="3">
    <source>
        <dbReference type="Proteomes" id="UP000037778"/>
    </source>
</evidence>
<accession>A0A0C2WLW8</accession>
<proteinExistence type="predicted"/>
<protein>
    <submittedName>
        <fullName evidence="2">Uncharacterized protein</fullName>
    </submittedName>
</protein>
<dbReference type="PATRIC" id="fig|148814.10.peg.498"/>
<dbReference type="OrthoDB" id="2248079at2"/>
<sequence length="109" mass="12583">MGSNSDALRNVLTFVKNNPDKVIINNNKYNNAIQMLIQDDVAVGNPDLFFPKNRIRANRMNRSFLEENSHLLDYFSEMTDTSSMAFNDVWISTSHILDLGKYFLDLSFE</sequence>
<keyword evidence="3" id="KW-1185">Reference proteome</keyword>
<dbReference type="EMBL" id="JXCY01000004">
    <property type="protein sequence ID" value="KOY76827.1"/>
    <property type="molecule type" value="Genomic_DNA"/>
</dbReference>
<evidence type="ECO:0000313" key="2">
    <source>
        <dbReference type="EMBL" id="KPN83164.1"/>
    </source>
</evidence>
<gene>
    <name evidence="1" type="ORF">RZ71_12840</name>
    <name evidence="2" type="ORF">RZ78_09490</name>
</gene>
<dbReference type="RefSeq" id="WP_041152760.1">
    <property type="nucleotide sequence ID" value="NZ_CP080569.1"/>
</dbReference>
<evidence type="ECO:0000313" key="1">
    <source>
        <dbReference type="EMBL" id="KOY76827.1"/>
    </source>
</evidence>
<evidence type="ECO:0000313" key="4">
    <source>
        <dbReference type="Proteomes" id="UP000050269"/>
    </source>
</evidence>
<name>A0A0C2WLW8_9LACO</name>
<comment type="caution">
    <text evidence="2">The sequence shown here is derived from an EMBL/GenBank/DDBJ whole genome shotgun (WGS) entry which is preliminary data.</text>
</comment>
<dbReference type="AlphaFoldDB" id="A0A0C2WLW8"/>